<keyword evidence="2" id="KW-1133">Transmembrane helix</keyword>
<feature type="compositionally biased region" description="Polar residues" evidence="1">
    <location>
        <begin position="416"/>
        <end position="431"/>
    </location>
</feature>
<feature type="transmembrane region" description="Helical" evidence="2">
    <location>
        <begin position="282"/>
        <end position="304"/>
    </location>
</feature>
<dbReference type="AlphaFoldDB" id="A0A6G1LN52"/>
<organism evidence="4 5">
    <name type="scientific">Teratosphaeria nubilosa</name>
    <dbReference type="NCBI Taxonomy" id="161662"/>
    <lineage>
        <taxon>Eukaryota</taxon>
        <taxon>Fungi</taxon>
        <taxon>Dikarya</taxon>
        <taxon>Ascomycota</taxon>
        <taxon>Pezizomycotina</taxon>
        <taxon>Dothideomycetes</taxon>
        <taxon>Dothideomycetidae</taxon>
        <taxon>Mycosphaerellales</taxon>
        <taxon>Teratosphaeriaceae</taxon>
        <taxon>Teratosphaeria</taxon>
    </lineage>
</organism>
<protein>
    <submittedName>
        <fullName evidence="4">Uncharacterized protein</fullName>
    </submittedName>
</protein>
<proteinExistence type="predicted"/>
<feature type="compositionally biased region" description="Low complexity" evidence="1">
    <location>
        <begin position="316"/>
        <end position="342"/>
    </location>
</feature>
<name>A0A6G1LN52_9PEZI</name>
<feature type="region of interest" description="Disordered" evidence="1">
    <location>
        <begin position="311"/>
        <end position="497"/>
    </location>
</feature>
<feature type="region of interest" description="Disordered" evidence="1">
    <location>
        <begin position="245"/>
        <end position="275"/>
    </location>
</feature>
<dbReference type="Proteomes" id="UP000799436">
    <property type="component" value="Unassembled WGS sequence"/>
</dbReference>
<feature type="compositionally biased region" description="Polar residues" evidence="1">
    <location>
        <begin position="351"/>
        <end position="360"/>
    </location>
</feature>
<keyword evidence="2" id="KW-0812">Transmembrane</keyword>
<keyword evidence="3" id="KW-0732">Signal</keyword>
<feature type="chain" id="PRO_5026099541" evidence="3">
    <location>
        <begin position="22"/>
        <end position="524"/>
    </location>
</feature>
<sequence>MRTLLVIALGASIRLGSFVDAHLITSQATLPRARPTAYPGIGIGHDGLFGRFPGQQLYARNRVNCDNDGNMFCPTGTCYTDSTGLIGCCTVSSCVPRTICIEYTAGVTSACDPDTGGCLHCSDSASPSCFTFTNTQASQWIQYCNDYASTETVGYPNTVTGSIYQRDDDELSTTTDSNPGSQTFASATFKTQPCREEIPGATCPSTTLLKMSTSLAPETSYNSAGSSSSSSQGIFGISSASSGSVDATSTSIEESDATSSSLAGGPGAHSGKGSAIVSGGEVAGIACGSAAGVAVVALIFWWLWRRRRTGPLSTRSKNSSNSSSSVKKSPQQTATPTPGTAQLESWPVEVNGTTPQSRPQSPDFPFTPEHFAGCQPVSEVSEPGYGIQPQQRYTVMNPDPLSPVTPVTRVAPPTKWASQQGLNESESSLPISSVGLPGTPDSKLSARSPVSSLRPQTPKTRQTPYASSTYDGGNEPPSSVPRVANAAPPSLPQDYSIVNLGSSTDLYRGLSVRDDGARRPYPSP</sequence>
<evidence type="ECO:0000256" key="2">
    <source>
        <dbReference type="SAM" id="Phobius"/>
    </source>
</evidence>
<evidence type="ECO:0000313" key="5">
    <source>
        <dbReference type="Proteomes" id="UP000799436"/>
    </source>
</evidence>
<reference evidence="4" key="1">
    <citation type="journal article" date="2020" name="Stud. Mycol.">
        <title>101 Dothideomycetes genomes: a test case for predicting lifestyles and emergence of pathogens.</title>
        <authorList>
            <person name="Haridas S."/>
            <person name="Albert R."/>
            <person name="Binder M."/>
            <person name="Bloem J."/>
            <person name="Labutti K."/>
            <person name="Salamov A."/>
            <person name="Andreopoulos B."/>
            <person name="Baker S."/>
            <person name="Barry K."/>
            <person name="Bills G."/>
            <person name="Bluhm B."/>
            <person name="Cannon C."/>
            <person name="Castanera R."/>
            <person name="Culley D."/>
            <person name="Daum C."/>
            <person name="Ezra D."/>
            <person name="Gonzalez J."/>
            <person name="Henrissat B."/>
            <person name="Kuo A."/>
            <person name="Liang C."/>
            <person name="Lipzen A."/>
            <person name="Lutzoni F."/>
            <person name="Magnuson J."/>
            <person name="Mondo S."/>
            <person name="Nolan M."/>
            <person name="Ohm R."/>
            <person name="Pangilinan J."/>
            <person name="Park H.-J."/>
            <person name="Ramirez L."/>
            <person name="Alfaro M."/>
            <person name="Sun H."/>
            <person name="Tritt A."/>
            <person name="Yoshinaga Y."/>
            <person name="Zwiers L.-H."/>
            <person name="Turgeon B."/>
            <person name="Goodwin S."/>
            <person name="Spatafora J."/>
            <person name="Crous P."/>
            <person name="Grigoriev I."/>
        </authorList>
    </citation>
    <scope>NUCLEOTIDE SEQUENCE</scope>
    <source>
        <strain evidence="4">CBS 116005</strain>
    </source>
</reference>
<dbReference type="OrthoDB" id="3932162at2759"/>
<accession>A0A6G1LN52</accession>
<keyword evidence="2" id="KW-0472">Membrane</keyword>
<dbReference type="EMBL" id="ML995808">
    <property type="protein sequence ID" value="KAF2774236.1"/>
    <property type="molecule type" value="Genomic_DNA"/>
</dbReference>
<evidence type="ECO:0000256" key="1">
    <source>
        <dbReference type="SAM" id="MobiDB-lite"/>
    </source>
</evidence>
<feature type="compositionally biased region" description="Low complexity" evidence="1">
    <location>
        <begin position="404"/>
        <end position="414"/>
    </location>
</feature>
<gene>
    <name evidence="4" type="ORF">EJ03DRAFT_346862</name>
</gene>
<feature type="compositionally biased region" description="Polar residues" evidence="1">
    <location>
        <begin position="448"/>
        <end position="471"/>
    </location>
</feature>
<evidence type="ECO:0000256" key="3">
    <source>
        <dbReference type="SAM" id="SignalP"/>
    </source>
</evidence>
<evidence type="ECO:0000313" key="4">
    <source>
        <dbReference type="EMBL" id="KAF2774236.1"/>
    </source>
</evidence>
<feature type="signal peptide" evidence="3">
    <location>
        <begin position="1"/>
        <end position="21"/>
    </location>
</feature>
<keyword evidence="5" id="KW-1185">Reference proteome</keyword>